<proteinExistence type="predicted"/>
<feature type="signal peptide" evidence="1">
    <location>
        <begin position="1"/>
        <end position="21"/>
    </location>
</feature>
<protein>
    <recommendedName>
        <fullName evidence="4">CARDB domain-containing protein</fullName>
    </recommendedName>
</protein>
<dbReference type="Proteomes" id="UP001240236">
    <property type="component" value="Unassembled WGS sequence"/>
</dbReference>
<evidence type="ECO:0000313" key="3">
    <source>
        <dbReference type="Proteomes" id="UP001240236"/>
    </source>
</evidence>
<dbReference type="AlphaFoldDB" id="A0AAE3W1B7"/>
<evidence type="ECO:0008006" key="4">
    <source>
        <dbReference type="Google" id="ProtNLM"/>
    </source>
</evidence>
<organism evidence="2 3">
    <name type="scientific">Catenuloplanes indicus</name>
    <dbReference type="NCBI Taxonomy" id="137267"/>
    <lineage>
        <taxon>Bacteria</taxon>
        <taxon>Bacillati</taxon>
        <taxon>Actinomycetota</taxon>
        <taxon>Actinomycetes</taxon>
        <taxon>Micromonosporales</taxon>
        <taxon>Micromonosporaceae</taxon>
        <taxon>Catenuloplanes</taxon>
    </lineage>
</organism>
<comment type="caution">
    <text evidence="2">The sequence shown here is derived from an EMBL/GenBank/DDBJ whole genome shotgun (WGS) entry which is preliminary data.</text>
</comment>
<evidence type="ECO:0000256" key="1">
    <source>
        <dbReference type="SAM" id="SignalP"/>
    </source>
</evidence>
<name>A0AAE3W1B7_9ACTN</name>
<keyword evidence="1" id="KW-0732">Signal</keyword>
<reference evidence="2 3" key="1">
    <citation type="submission" date="2023-07" db="EMBL/GenBank/DDBJ databases">
        <title>Sequencing the genomes of 1000 actinobacteria strains.</title>
        <authorList>
            <person name="Klenk H.-P."/>
        </authorList>
    </citation>
    <scope>NUCLEOTIDE SEQUENCE [LARGE SCALE GENOMIC DNA]</scope>
    <source>
        <strain evidence="2 3">DSM 44709</strain>
    </source>
</reference>
<gene>
    <name evidence="2" type="ORF">J2S42_004567</name>
</gene>
<dbReference type="RefSeq" id="WP_307242234.1">
    <property type="nucleotide sequence ID" value="NZ_JAUSUZ010000001.1"/>
</dbReference>
<sequence length="457" mass="47274">MRHLTSRRLLAGLVVTMTAIAVSGSPASAAANGLTALVPDITVGAGSSGGGYLVASSEQPVSTTEVTVTFDTTGLTGVAEVATEPDPWVSGFTCETAGALITCSRTASWPVSIETYPVRLFDFTVTAAAGAQHDDSGTLAYTLTTDGRSASGTTRVIIGEGVDLAPSSAEPVTVSGTPGTTIDAPVGVRNVGETTVSGAILYLFFQDEITLARTYSNCYYQVGRETTAYCEFDRDLLPGVAYTARPRLDLGTSIESPGLTLGSLRWLTPTDWNDGNGIPYVQGTGTELTLEEEAFSAARRTQVDVNPYNNWSSIIIELTGHNPADLAAIGATVDGPAGSTRTIRVGMRNDGPASAGVAGSGEAAAQMLVRIPAGTRIIAADGNCWRSNQHGGYVCGYPGSLFPAGTEAFFSLTLRIDQEIPNATATVSVNEVNCGSCDDGNRANDVAYVVVNGDDAA</sequence>
<feature type="chain" id="PRO_5042120324" description="CARDB domain-containing protein" evidence="1">
    <location>
        <begin position="22"/>
        <end position="457"/>
    </location>
</feature>
<evidence type="ECO:0000313" key="2">
    <source>
        <dbReference type="EMBL" id="MDQ0367898.1"/>
    </source>
</evidence>
<keyword evidence="3" id="KW-1185">Reference proteome</keyword>
<accession>A0AAE3W1B7</accession>
<dbReference type="EMBL" id="JAUSUZ010000001">
    <property type="protein sequence ID" value="MDQ0367898.1"/>
    <property type="molecule type" value="Genomic_DNA"/>
</dbReference>